<dbReference type="OrthoDB" id="128416at2759"/>
<gene>
    <name evidence="4" type="ORF">Pfra01_000218100</name>
</gene>
<dbReference type="PANTHER" id="PTHR46599:SF3">
    <property type="entry name" value="PIGGYBAC TRANSPOSABLE ELEMENT-DERIVED PROTEIN 4"/>
    <property type="match status" value="1"/>
</dbReference>
<feature type="transmembrane region" description="Helical" evidence="2">
    <location>
        <begin position="91"/>
        <end position="111"/>
    </location>
</feature>
<name>A0A9W6TUC1_9STRA</name>
<dbReference type="Proteomes" id="UP001165121">
    <property type="component" value="Unassembled WGS sequence"/>
</dbReference>
<evidence type="ECO:0000313" key="4">
    <source>
        <dbReference type="EMBL" id="GMF19797.1"/>
    </source>
</evidence>
<feature type="region of interest" description="Disordered" evidence="1">
    <location>
        <begin position="272"/>
        <end position="300"/>
    </location>
</feature>
<proteinExistence type="predicted"/>
<evidence type="ECO:0000259" key="3">
    <source>
        <dbReference type="Pfam" id="PF13843"/>
    </source>
</evidence>
<reference evidence="4" key="1">
    <citation type="submission" date="2023-04" db="EMBL/GenBank/DDBJ databases">
        <title>Phytophthora fragariaefolia NBRC 109709.</title>
        <authorList>
            <person name="Ichikawa N."/>
            <person name="Sato H."/>
            <person name="Tonouchi N."/>
        </authorList>
    </citation>
    <scope>NUCLEOTIDE SEQUENCE</scope>
    <source>
        <strain evidence="4">NBRC 109709</strain>
    </source>
</reference>
<organism evidence="4 5">
    <name type="scientific">Phytophthora fragariaefolia</name>
    <dbReference type="NCBI Taxonomy" id="1490495"/>
    <lineage>
        <taxon>Eukaryota</taxon>
        <taxon>Sar</taxon>
        <taxon>Stramenopiles</taxon>
        <taxon>Oomycota</taxon>
        <taxon>Peronosporomycetes</taxon>
        <taxon>Peronosporales</taxon>
        <taxon>Peronosporaceae</taxon>
        <taxon>Phytophthora</taxon>
    </lineage>
</organism>
<sequence length="300" mass="34499">MTRRAHSIAVCKSVPQLQACTWWDNKPVTLLVTGGSADTERIARREGSEQREVSCPKFVKQYQVLIGGVDRHDQLRLLRYSIQMSNRWMKYYKSLFFGLVDMAIVNAYIIYRENFKQRQQTPPLTHVQFLKELHLQLLQLTETDVSQAARGVIVSPAPTLPSRRTTNHVAVEVDEWQTFTTKDGVEQSKRRQRTCKVCSLLRGERKHGFQTTFYCDDCSDGKKRIYLCTRARRSMKGAPVTCSELWHRNWQQGRSLPSGLRLGKIRARAPASIPRKRRRLESKLANAVSSTGEETDKGDE</sequence>
<protein>
    <submittedName>
        <fullName evidence="4">Unnamed protein product</fullName>
    </submittedName>
</protein>
<accession>A0A9W6TUC1</accession>
<dbReference type="PANTHER" id="PTHR46599">
    <property type="entry name" value="PIGGYBAC TRANSPOSABLE ELEMENT-DERIVED PROTEIN 4"/>
    <property type="match status" value="1"/>
</dbReference>
<evidence type="ECO:0000313" key="5">
    <source>
        <dbReference type="Proteomes" id="UP001165121"/>
    </source>
</evidence>
<keyword evidence="5" id="KW-1185">Reference proteome</keyword>
<dbReference type="AlphaFoldDB" id="A0A9W6TUC1"/>
<evidence type="ECO:0000256" key="1">
    <source>
        <dbReference type="SAM" id="MobiDB-lite"/>
    </source>
</evidence>
<keyword evidence="2" id="KW-0472">Membrane</keyword>
<comment type="caution">
    <text evidence="4">The sequence shown here is derived from an EMBL/GenBank/DDBJ whole genome shotgun (WGS) entry which is preliminary data.</text>
</comment>
<dbReference type="EMBL" id="BSXT01000173">
    <property type="protein sequence ID" value="GMF19797.1"/>
    <property type="molecule type" value="Genomic_DNA"/>
</dbReference>
<feature type="domain" description="PiggyBac transposable element-derived protein" evidence="3">
    <location>
        <begin position="15"/>
        <end position="108"/>
    </location>
</feature>
<dbReference type="InterPro" id="IPR029526">
    <property type="entry name" value="PGBD"/>
</dbReference>
<evidence type="ECO:0000256" key="2">
    <source>
        <dbReference type="SAM" id="Phobius"/>
    </source>
</evidence>
<keyword evidence="2" id="KW-0812">Transmembrane</keyword>
<dbReference type="Pfam" id="PF13843">
    <property type="entry name" value="DDE_Tnp_1_7"/>
    <property type="match status" value="1"/>
</dbReference>
<keyword evidence="2" id="KW-1133">Transmembrane helix</keyword>